<keyword evidence="1" id="KW-1133">Transmembrane helix</keyword>
<feature type="transmembrane region" description="Helical" evidence="1">
    <location>
        <begin position="7"/>
        <end position="24"/>
    </location>
</feature>
<gene>
    <name evidence="2" type="ORF">A2720_01755</name>
</gene>
<dbReference type="AlphaFoldDB" id="A0A1F5NUE7"/>
<evidence type="ECO:0000313" key="2">
    <source>
        <dbReference type="EMBL" id="OGE81243.1"/>
    </source>
</evidence>
<dbReference type="EMBL" id="MFEL01000010">
    <property type="protein sequence ID" value="OGE81243.1"/>
    <property type="molecule type" value="Genomic_DNA"/>
</dbReference>
<accession>A0A1F5NUE7</accession>
<evidence type="ECO:0000256" key="1">
    <source>
        <dbReference type="SAM" id="Phobius"/>
    </source>
</evidence>
<dbReference type="Proteomes" id="UP000178892">
    <property type="component" value="Unassembled WGS sequence"/>
</dbReference>
<sequence length="167" mass="19039">MYYRGQKLFYGLSMFLLLAALFVMQDSHVPRNTYHVTQFKQEVRTALARGFIQTVGDGPFMTGELVLIFDSADNFYKDAAREMMALLEPRGADDDIIKVGREVFLAFGGIKNYELRITDSGKVAGKSTDFEPQSAIRNPQSDENLTKNNKFMTEEPIWNIVPIRVDR</sequence>
<organism evidence="2 3">
    <name type="scientific">Candidatus Doudnabacteria bacterium RIFCSPHIGHO2_01_FULL_46_24</name>
    <dbReference type="NCBI Taxonomy" id="1817825"/>
    <lineage>
        <taxon>Bacteria</taxon>
        <taxon>Candidatus Doudnaibacteriota</taxon>
    </lineage>
</organism>
<dbReference type="STRING" id="1817825.A2720_01755"/>
<comment type="caution">
    <text evidence="2">The sequence shown here is derived from an EMBL/GenBank/DDBJ whole genome shotgun (WGS) entry which is preliminary data.</text>
</comment>
<name>A0A1F5NUE7_9BACT</name>
<reference evidence="2 3" key="1">
    <citation type="journal article" date="2016" name="Nat. Commun.">
        <title>Thousands of microbial genomes shed light on interconnected biogeochemical processes in an aquifer system.</title>
        <authorList>
            <person name="Anantharaman K."/>
            <person name="Brown C.T."/>
            <person name="Hug L.A."/>
            <person name="Sharon I."/>
            <person name="Castelle C.J."/>
            <person name="Probst A.J."/>
            <person name="Thomas B.C."/>
            <person name="Singh A."/>
            <person name="Wilkins M.J."/>
            <person name="Karaoz U."/>
            <person name="Brodie E.L."/>
            <person name="Williams K.H."/>
            <person name="Hubbard S.S."/>
            <person name="Banfield J.F."/>
        </authorList>
    </citation>
    <scope>NUCLEOTIDE SEQUENCE [LARGE SCALE GENOMIC DNA]</scope>
</reference>
<keyword evidence="1" id="KW-0472">Membrane</keyword>
<proteinExistence type="predicted"/>
<evidence type="ECO:0000313" key="3">
    <source>
        <dbReference type="Proteomes" id="UP000178892"/>
    </source>
</evidence>
<keyword evidence="1" id="KW-0812">Transmembrane</keyword>
<protein>
    <submittedName>
        <fullName evidence="2">Uncharacterized protein</fullName>
    </submittedName>
</protein>